<evidence type="ECO:0000256" key="3">
    <source>
        <dbReference type="PROSITE-ProRule" id="PRU00221"/>
    </source>
</evidence>
<evidence type="ECO:0000256" key="4">
    <source>
        <dbReference type="SAM" id="MobiDB-lite"/>
    </source>
</evidence>
<dbReference type="Gene3D" id="2.130.10.10">
    <property type="entry name" value="YVTN repeat-like/Quinoprotein amine dehydrogenase"/>
    <property type="match status" value="2"/>
</dbReference>
<evidence type="ECO:0000256" key="2">
    <source>
        <dbReference type="ARBA" id="ARBA00022737"/>
    </source>
</evidence>
<dbReference type="PANTHER" id="PTHR22838:SF0">
    <property type="entry name" value="WD REPEAT-CONTAINING PROTEIN 26"/>
    <property type="match status" value="1"/>
</dbReference>
<reference evidence="5 6" key="1">
    <citation type="journal article" date="2004" name="Nature">
        <title>Genome evolution in yeasts.</title>
        <authorList>
            <consortium name="Genolevures"/>
            <person name="Dujon B."/>
            <person name="Sherman D."/>
            <person name="Fischer G."/>
            <person name="Durrens P."/>
            <person name="Casaregola S."/>
            <person name="Lafontaine I."/>
            <person name="de Montigny J."/>
            <person name="Marck C."/>
            <person name="Neuveglise C."/>
            <person name="Talla E."/>
            <person name="Goffard N."/>
            <person name="Frangeul L."/>
            <person name="Aigle M."/>
            <person name="Anthouard V."/>
            <person name="Babour A."/>
            <person name="Barbe V."/>
            <person name="Barnay S."/>
            <person name="Blanchin S."/>
            <person name="Beckerich J.M."/>
            <person name="Beyne E."/>
            <person name="Bleykasten C."/>
            <person name="Boisrame A."/>
            <person name="Boyer J."/>
            <person name="Cattolico L."/>
            <person name="Confanioleri F."/>
            <person name="de Daruvar A."/>
            <person name="Despons L."/>
            <person name="Fabre E."/>
            <person name="Fairhead C."/>
            <person name="Ferry-Dumazet H."/>
            <person name="Groppi A."/>
            <person name="Hantraye F."/>
            <person name="Hennequin C."/>
            <person name="Jauniaux N."/>
            <person name="Joyet P."/>
            <person name="Kachouri R."/>
            <person name="Kerrest A."/>
            <person name="Koszul R."/>
            <person name="Lemaire M."/>
            <person name="Lesur I."/>
            <person name="Ma L."/>
            <person name="Muller H."/>
            <person name="Nicaud J.M."/>
            <person name="Nikolski M."/>
            <person name="Oztas S."/>
            <person name="Ozier-Kalogeropoulos O."/>
            <person name="Pellenz S."/>
            <person name="Potier S."/>
            <person name="Richard G.F."/>
            <person name="Straub M.L."/>
            <person name="Suleau A."/>
            <person name="Swennene D."/>
            <person name="Tekaia F."/>
            <person name="Wesolowski-Louvel M."/>
            <person name="Westhof E."/>
            <person name="Wirth B."/>
            <person name="Zeniou-Meyer M."/>
            <person name="Zivanovic I."/>
            <person name="Bolotin-Fukuhara M."/>
            <person name="Thierry A."/>
            <person name="Bouchier C."/>
            <person name="Caudron B."/>
            <person name="Scarpelli C."/>
            <person name="Gaillardin C."/>
            <person name="Weissenbach J."/>
            <person name="Wincker P."/>
            <person name="Souciet J.L."/>
        </authorList>
    </citation>
    <scope>NUCLEOTIDE SEQUENCE [LARGE SCALE GENOMIC DNA]</scope>
    <source>
        <strain evidence="6">ATCC 8585 / CBS 2359 / DSM 70799 / NBRC 1267 / NRRL Y-1140 / WM37</strain>
    </source>
</reference>
<dbReference type="InterPro" id="IPR006594">
    <property type="entry name" value="LisH"/>
</dbReference>
<dbReference type="PROSITE" id="PS50082">
    <property type="entry name" value="WD_REPEATS_2"/>
    <property type="match status" value="2"/>
</dbReference>
<feature type="repeat" description="WD" evidence="3">
    <location>
        <begin position="680"/>
        <end position="717"/>
    </location>
</feature>
<dbReference type="FunCoup" id="Q6CUZ2">
    <property type="interactions" value="496"/>
</dbReference>
<dbReference type="SUPFAM" id="SSF50978">
    <property type="entry name" value="WD40 repeat-like"/>
    <property type="match status" value="1"/>
</dbReference>
<keyword evidence="1 3" id="KW-0853">WD repeat</keyword>
<dbReference type="InterPro" id="IPR036322">
    <property type="entry name" value="WD40_repeat_dom_sf"/>
</dbReference>
<gene>
    <name evidence="5" type="ORF">KLLA0_C01177g</name>
</gene>
<dbReference type="HOGENOM" id="CLU_020885_0_0_1"/>
<feature type="region of interest" description="Disordered" evidence="4">
    <location>
        <begin position="1"/>
        <end position="24"/>
    </location>
</feature>
<dbReference type="EMBL" id="CR382123">
    <property type="protein sequence ID" value="CAH01098.1"/>
    <property type="molecule type" value="Genomic_DNA"/>
</dbReference>
<organism evidence="5 6">
    <name type="scientific">Kluyveromyces lactis (strain ATCC 8585 / CBS 2359 / DSM 70799 / NBRC 1267 / NRRL Y-1140 / WM37)</name>
    <name type="common">Yeast</name>
    <name type="synonym">Candida sphaerica</name>
    <dbReference type="NCBI Taxonomy" id="284590"/>
    <lineage>
        <taxon>Eukaryota</taxon>
        <taxon>Fungi</taxon>
        <taxon>Dikarya</taxon>
        <taxon>Ascomycota</taxon>
        <taxon>Saccharomycotina</taxon>
        <taxon>Saccharomycetes</taxon>
        <taxon>Saccharomycetales</taxon>
        <taxon>Saccharomycetaceae</taxon>
        <taxon>Kluyveromyces</taxon>
    </lineage>
</organism>
<dbReference type="InterPro" id="IPR001680">
    <property type="entry name" value="WD40_rpt"/>
</dbReference>
<dbReference type="KEGG" id="kla:KLLA0_C01177g"/>
<dbReference type="InterPro" id="IPR051350">
    <property type="entry name" value="WD_repeat-ST_regulator"/>
</dbReference>
<accession>Q6CUZ2</accession>
<dbReference type="eggNOG" id="KOG0293">
    <property type="taxonomic scope" value="Eukaryota"/>
</dbReference>
<dbReference type="Pfam" id="PF00400">
    <property type="entry name" value="WD40"/>
    <property type="match status" value="3"/>
</dbReference>
<feature type="repeat" description="WD" evidence="3">
    <location>
        <begin position="646"/>
        <end position="662"/>
    </location>
</feature>
<dbReference type="PROSITE" id="PS50896">
    <property type="entry name" value="LISH"/>
    <property type="match status" value="1"/>
</dbReference>
<dbReference type="GO" id="GO:0043161">
    <property type="term" value="P:proteasome-mediated ubiquitin-dependent protein catabolic process"/>
    <property type="evidence" value="ECO:0007669"/>
    <property type="project" value="TreeGrafter"/>
</dbReference>
<dbReference type="PANTHER" id="PTHR22838">
    <property type="entry name" value="WD REPEAT PROTEIN 26-RELATED"/>
    <property type="match status" value="1"/>
</dbReference>
<dbReference type="InParanoid" id="Q6CUZ2"/>
<name>Q6CUZ2_KLULA</name>
<evidence type="ECO:0000313" key="5">
    <source>
        <dbReference type="EMBL" id="CAH01098.1"/>
    </source>
</evidence>
<dbReference type="STRING" id="284590.Q6CUZ2"/>
<dbReference type="InterPro" id="IPR015943">
    <property type="entry name" value="WD40/YVTN_repeat-like_dom_sf"/>
</dbReference>
<dbReference type="Pfam" id="PF23627">
    <property type="entry name" value="LisH_WDR26"/>
    <property type="match status" value="1"/>
</dbReference>
<dbReference type="PROSITE" id="PS50294">
    <property type="entry name" value="WD_REPEATS_REGION"/>
    <property type="match status" value="1"/>
</dbReference>
<dbReference type="GO" id="GO:0034657">
    <property type="term" value="C:GID complex"/>
    <property type="evidence" value="ECO:0007669"/>
    <property type="project" value="TreeGrafter"/>
</dbReference>
<dbReference type="AlphaFoldDB" id="Q6CUZ2"/>
<proteinExistence type="predicted"/>
<evidence type="ECO:0000313" key="6">
    <source>
        <dbReference type="Proteomes" id="UP000000598"/>
    </source>
</evidence>
<evidence type="ECO:0000256" key="1">
    <source>
        <dbReference type="ARBA" id="ARBA00022574"/>
    </source>
</evidence>
<dbReference type="SMART" id="SM00320">
    <property type="entry name" value="WD40"/>
    <property type="match status" value="4"/>
</dbReference>
<keyword evidence="2" id="KW-0677">Repeat</keyword>
<dbReference type="OMA" id="KNMTCIS"/>
<keyword evidence="6" id="KW-1185">Reference proteome</keyword>
<protein>
    <submittedName>
        <fullName evidence="5">KLLA0C01177p</fullName>
    </submittedName>
</protein>
<sequence>MAVQTAGSDVSQSNASVSTVPTSHDSFIPKYTKKPLSHLDIDGSDQPFDRVQLTKLLIDALKQIGYEETAITLQKESGGILVESTHVKSLFSAIKEGRFYHCTLDLLLQLPIFLESLELSGDLSHVELPQTKRNISTTIIDHFLAEYEKLGFVMKRLSEFKDVDIVKLTICVEMLVAIQTLAFSEILMSDRRMALELLRLVIRPTISIWDTLLTLQTMKYDSEIQWQTGNDVMYSNSFSSFQPEHLLSQLSTLIVCGQNSNAAPFVTREATFEHIAHFINPNDLVPRGRLMQLLKQAIQYQRSRDLLSFHIEDSSTGTKRSASSTYNLLQDNVTKSTQFQFDNIKTLNRNNDEIWFLQFSSDGRFLASASPSKKFERKIIIYDVKNNFEIYAICCETRQSVLYLKFSPDNTKLIACSINSAAKIYDLNQLSPPTYDGYLCEYDQLKPVASVFVTFPTTSDSSAISSNNTPASAETMRLWCGDWFHDPELKDFIVLGSPDSDVIIYDMKTATIFARISMTMGEDLKSSFPHVHDIKISSDDNDLIVMNNEKYIDVFDISTLKYCIKENATFVSPRKRRLLIGKRMTGMQFPDTSQCSPDPSLSSLLLVSIQNQELQLWDYQRDILIQRYIGQIQSNFIIRSCFGYYSNFIASGSEDGKIYLWDRFYGNIIGVIPAHSENSTSSQSKICNIVAWNPQDQTMFASGGDDGLVKVWRVSAT</sequence>
<dbReference type="Proteomes" id="UP000000598">
    <property type="component" value="Chromosome C"/>
</dbReference>
<dbReference type="PaxDb" id="284590-Q6CUZ2"/>
<dbReference type="SMART" id="SM00667">
    <property type="entry name" value="LisH"/>
    <property type="match status" value="1"/>
</dbReference>